<feature type="region of interest" description="Disordered" evidence="1">
    <location>
        <begin position="1"/>
        <end position="22"/>
    </location>
</feature>
<evidence type="ECO:0000313" key="3">
    <source>
        <dbReference type="Proteomes" id="UP001519292"/>
    </source>
</evidence>
<sequence length="52" mass="5847">MTLGGKGIPVKTHPSKGPSETWQFWAVDPDGNNFEVQEFTEKSYQKIGHVNE</sequence>
<dbReference type="RefSeq" id="WP_209687470.1">
    <property type="nucleotide sequence ID" value="NZ_JAGGLU010000014.1"/>
</dbReference>
<evidence type="ECO:0000313" key="2">
    <source>
        <dbReference type="EMBL" id="MBP2058750.1"/>
    </source>
</evidence>
<protein>
    <submittedName>
        <fullName evidence="2">Uncharacterized protein</fullName>
    </submittedName>
</protein>
<proteinExistence type="predicted"/>
<name>A0ABS4MGC9_9LACO</name>
<evidence type="ECO:0000256" key="1">
    <source>
        <dbReference type="SAM" id="MobiDB-lite"/>
    </source>
</evidence>
<dbReference type="SUPFAM" id="SSF54593">
    <property type="entry name" value="Glyoxalase/Bleomycin resistance protein/Dihydroxybiphenyl dioxygenase"/>
    <property type="match status" value="1"/>
</dbReference>
<dbReference type="InterPro" id="IPR029068">
    <property type="entry name" value="Glyas_Bleomycin-R_OHBP_Dase"/>
</dbReference>
<organism evidence="2 3">
    <name type="scientific">Lactobacillus colini</name>
    <dbReference type="NCBI Taxonomy" id="1819254"/>
    <lineage>
        <taxon>Bacteria</taxon>
        <taxon>Bacillati</taxon>
        <taxon>Bacillota</taxon>
        <taxon>Bacilli</taxon>
        <taxon>Lactobacillales</taxon>
        <taxon>Lactobacillaceae</taxon>
        <taxon>Lactobacillus</taxon>
    </lineage>
</organism>
<dbReference type="EMBL" id="JAGGLU010000014">
    <property type="protein sequence ID" value="MBP2058750.1"/>
    <property type="molecule type" value="Genomic_DNA"/>
</dbReference>
<comment type="caution">
    <text evidence="2">The sequence shown here is derived from an EMBL/GenBank/DDBJ whole genome shotgun (WGS) entry which is preliminary data.</text>
</comment>
<keyword evidence="3" id="KW-1185">Reference proteome</keyword>
<gene>
    <name evidence="2" type="ORF">J2Z60_001941</name>
</gene>
<accession>A0ABS4MGC9</accession>
<reference evidence="2 3" key="1">
    <citation type="submission" date="2021-03" db="EMBL/GenBank/DDBJ databases">
        <title>Genomic Encyclopedia of Type Strains, Phase IV (KMG-IV): sequencing the most valuable type-strain genomes for metagenomic binning, comparative biology and taxonomic classification.</title>
        <authorList>
            <person name="Goeker M."/>
        </authorList>
    </citation>
    <scope>NUCLEOTIDE SEQUENCE [LARGE SCALE GENOMIC DNA]</scope>
    <source>
        <strain evidence="2 3">DSM 101872</strain>
    </source>
</reference>
<dbReference type="Proteomes" id="UP001519292">
    <property type="component" value="Unassembled WGS sequence"/>
</dbReference>